<comment type="caution">
    <text evidence="1">The sequence shown here is derived from an EMBL/GenBank/DDBJ whole genome shotgun (WGS) entry which is preliminary data.</text>
</comment>
<evidence type="ECO:0000313" key="1">
    <source>
        <dbReference type="EMBL" id="MFD2905717.1"/>
    </source>
</evidence>
<protein>
    <recommendedName>
        <fullName evidence="3">Fimbrillin-A associated anchor proteins Mfa1 and Mfa2</fullName>
    </recommendedName>
</protein>
<keyword evidence="2" id="KW-1185">Reference proteome</keyword>
<proteinExistence type="predicted"/>
<dbReference type="EMBL" id="JBHUPE010000007">
    <property type="protein sequence ID" value="MFD2905717.1"/>
    <property type="molecule type" value="Genomic_DNA"/>
</dbReference>
<name>A0ABW5Z1G5_9SPHI</name>
<reference evidence="2" key="1">
    <citation type="journal article" date="2019" name="Int. J. Syst. Evol. Microbiol.">
        <title>The Global Catalogue of Microorganisms (GCM) 10K type strain sequencing project: providing services to taxonomists for standard genome sequencing and annotation.</title>
        <authorList>
            <consortium name="The Broad Institute Genomics Platform"/>
            <consortium name="The Broad Institute Genome Sequencing Center for Infectious Disease"/>
            <person name="Wu L."/>
            <person name="Ma J."/>
        </authorList>
    </citation>
    <scope>NUCLEOTIDE SEQUENCE [LARGE SCALE GENOMIC DNA]</scope>
    <source>
        <strain evidence="2">KCTC 22209</strain>
    </source>
</reference>
<accession>A0ABW5Z1G5</accession>
<evidence type="ECO:0000313" key="2">
    <source>
        <dbReference type="Proteomes" id="UP001597509"/>
    </source>
</evidence>
<organism evidence="1 2">
    <name type="scientific">Sphingobacterium anhuiense</name>
    <dbReference type="NCBI Taxonomy" id="493780"/>
    <lineage>
        <taxon>Bacteria</taxon>
        <taxon>Pseudomonadati</taxon>
        <taxon>Bacteroidota</taxon>
        <taxon>Sphingobacteriia</taxon>
        <taxon>Sphingobacteriales</taxon>
        <taxon>Sphingobacteriaceae</taxon>
        <taxon>Sphingobacterium</taxon>
    </lineage>
</organism>
<dbReference type="RefSeq" id="WP_380922490.1">
    <property type="nucleotide sequence ID" value="NZ_JBHUPE010000007.1"/>
</dbReference>
<sequence length="527" mass="55526">MISQFYQNSRTKVLVAIVALFCLVSYSCKETKDSIDSNKTVVKVNLLGVANPIADEPAKKGKATAGSDQSVQVSTVPFSNSGSFKVTLTAAGNSSNGLRASGSNRAATGAVHTPLDQNVQYKVLVYDSNGDYVTEKVYTNGADNSMGIELDAGKTYSFIAYSVNSTTAVPAVSGASKLSTATLASIDSDLMYFFGTLKLAAGDNNLNVILKHQYSQIITRIKMNPTTTGSITNITASVIKPSHISANLKLSDGTLTYNGLNQAGVNVVFPALGAGLREVTSTPTMLIHEKATSGELTIGSITIDGVTKSNLKIPQLNIIPGQRYVLDLDFNTCTQDVVGGADMDWNYQNVSPGGINVNGVFKPNGSILETSFTAPGADYGFVFDILKLDNSFNMEVNGVKLAQKEIQFQSGNATLPQNIKFEDGSEFSGNNTQGGTVTHIYSMTGTAAAPLVKVVISRLGEVKMYASKVSGGPLFPLVLSNGNAFNKFTWNGGAQNNAVKLTQMVIGTTALKGSGSGVKKVSCNLVK</sequence>
<dbReference type="Pfam" id="PF13149">
    <property type="entry name" value="Mfa_like_1"/>
    <property type="match status" value="1"/>
</dbReference>
<dbReference type="InterPro" id="IPR025049">
    <property type="entry name" value="Mfa-like_1"/>
</dbReference>
<evidence type="ECO:0008006" key="3">
    <source>
        <dbReference type="Google" id="ProtNLM"/>
    </source>
</evidence>
<dbReference type="Proteomes" id="UP001597509">
    <property type="component" value="Unassembled WGS sequence"/>
</dbReference>
<gene>
    <name evidence="1" type="ORF">ACFS6I_17445</name>
</gene>